<protein>
    <submittedName>
        <fullName evidence="1">Uncharacterized protein</fullName>
    </submittedName>
</protein>
<evidence type="ECO:0000313" key="1">
    <source>
        <dbReference type="EMBL" id="KAJ5380979.1"/>
    </source>
</evidence>
<dbReference type="AlphaFoldDB" id="A0A9W9VHH3"/>
<dbReference type="EMBL" id="JAPZBS010000002">
    <property type="protein sequence ID" value="KAJ5380979.1"/>
    <property type="molecule type" value="Genomic_DNA"/>
</dbReference>
<reference evidence="1" key="1">
    <citation type="submission" date="2022-11" db="EMBL/GenBank/DDBJ databases">
        <authorList>
            <person name="Petersen C."/>
        </authorList>
    </citation>
    <scope>NUCLEOTIDE SEQUENCE</scope>
    <source>
        <strain evidence="1">IBT 29864</strain>
    </source>
</reference>
<proteinExistence type="predicted"/>
<gene>
    <name evidence="1" type="ORF">N7496_003407</name>
</gene>
<dbReference type="RefSeq" id="XP_056558550.1">
    <property type="nucleotide sequence ID" value="XM_056696338.1"/>
</dbReference>
<sequence>MQGPSVWSNGAILRYAYSTLWSAPSAPTRMDMNLDMEMDIFPRTPGSAAHECSQLPGYTTKRNLDAMLSGSMTFTDPIRTQEIALFRFVALARLTLDNRGCSDLS</sequence>
<dbReference type="Proteomes" id="UP001147782">
    <property type="component" value="Unassembled WGS sequence"/>
</dbReference>
<name>A0A9W9VHH3_9EURO</name>
<dbReference type="GeneID" id="81435515"/>
<accession>A0A9W9VHH3</accession>
<comment type="caution">
    <text evidence="1">The sequence shown here is derived from an EMBL/GenBank/DDBJ whole genome shotgun (WGS) entry which is preliminary data.</text>
</comment>
<keyword evidence="2" id="KW-1185">Reference proteome</keyword>
<evidence type="ECO:0000313" key="2">
    <source>
        <dbReference type="Proteomes" id="UP001147782"/>
    </source>
</evidence>
<reference evidence="1" key="2">
    <citation type="journal article" date="2023" name="IMA Fungus">
        <title>Comparative genomic study of the Penicillium genus elucidates a diverse pangenome and 15 lateral gene transfer events.</title>
        <authorList>
            <person name="Petersen C."/>
            <person name="Sorensen T."/>
            <person name="Nielsen M.R."/>
            <person name="Sondergaard T.E."/>
            <person name="Sorensen J.L."/>
            <person name="Fitzpatrick D.A."/>
            <person name="Frisvad J.C."/>
            <person name="Nielsen K.L."/>
        </authorList>
    </citation>
    <scope>NUCLEOTIDE SEQUENCE</scope>
    <source>
        <strain evidence="1">IBT 29864</strain>
    </source>
</reference>
<organism evidence="1 2">
    <name type="scientific">Penicillium cataractarum</name>
    <dbReference type="NCBI Taxonomy" id="2100454"/>
    <lineage>
        <taxon>Eukaryota</taxon>
        <taxon>Fungi</taxon>
        <taxon>Dikarya</taxon>
        <taxon>Ascomycota</taxon>
        <taxon>Pezizomycotina</taxon>
        <taxon>Eurotiomycetes</taxon>
        <taxon>Eurotiomycetidae</taxon>
        <taxon>Eurotiales</taxon>
        <taxon>Aspergillaceae</taxon>
        <taxon>Penicillium</taxon>
    </lineage>
</organism>